<reference evidence="1 2" key="1">
    <citation type="journal article" date="2024" name="Front. Microbiol.">
        <title>Transcriptomic insights into the dominance of two phototrophs throughout the water column of a tropical hypersaline-alkaline crater lake (Dziani Dzaha, Mayotte).</title>
        <authorList>
            <person name="Duperron S."/>
            <person name="Halary S."/>
            <person name="Bouly J.-P."/>
            <person name="Roussel T."/>
            <person name="Hugoni M."/>
            <person name="Bruto M."/>
            <person name="Oger P."/>
            <person name="Duval C."/>
            <person name="Woo A."/>
            <person name="Jezequiel D."/>
            <person name="Ader M."/>
            <person name="Leboulanger C."/>
            <person name="Agogue H."/>
            <person name="Grossi V."/>
            <person name="Trousselier M."/>
            <person name="Bernard C."/>
        </authorList>
    </citation>
    <scope>NUCLEOTIDE SEQUENCE [LARGE SCALE GENOMIC DNA]</scope>
    <source>
        <strain evidence="1 2">PMC 851.14</strain>
    </source>
</reference>
<keyword evidence="2" id="KW-1185">Reference proteome</keyword>
<protein>
    <recommendedName>
        <fullName evidence="3">Transposase</fullName>
    </recommendedName>
</protein>
<organism evidence="1 2">
    <name type="scientific">Limnospira fusiformis PMC 851.14</name>
    <dbReference type="NCBI Taxonomy" id="2219512"/>
    <lineage>
        <taxon>Bacteria</taxon>
        <taxon>Bacillati</taxon>
        <taxon>Cyanobacteriota</taxon>
        <taxon>Cyanophyceae</taxon>
        <taxon>Oscillatoriophycideae</taxon>
        <taxon>Oscillatoriales</taxon>
        <taxon>Sirenicapillariaceae</taxon>
        <taxon>Limnospira</taxon>
    </lineage>
</organism>
<sequence>MRSLYTTDSDSSSRLGWEWLSFGGVSWVHITYSWCDRFTQHTRTLVGWVERSRNPTQSARLGVVKFWWSFLGSHNLLLVRSLYTTQSDSSRLAGAIALHKTFGL</sequence>
<evidence type="ECO:0000313" key="2">
    <source>
        <dbReference type="Proteomes" id="UP001387447"/>
    </source>
</evidence>
<evidence type="ECO:0008006" key="3">
    <source>
        <dbReference type="Google" id="ProtNLM"/>
    </source>
</evidence>
<dbReference type="RefSeq" id="WP_368663138.1">
    <property type="nucleotide sequence ID" value="NZ_JBBWYZ010000014.1"/>
</dbReference>
<proteinExistence type="predicted"/>
<evidence type="ECO:0000313" key="1">
    <source>
        <dbReference type="EMBL" id="MEK9513473.1"/>
    </source>
</evidence>
<name>A0ABU9ENF0_LIMFS</name>
<gene>
    <name evidence="1" type="ORF">AAEJ74_17795</name>
</gene>
<dbReference type="Proteomes" id="UP001387447">
    <property type="component" value="Unassembled WGS sequence"/>
</dbReference>
<accession>A0ABU9ENF0</accession>
<dbReference type="EMBL" id="JBBWYZ010000014">
    <property type="protein sequence ID" value="MEK9513473.1"/>
    <property type="molecule type" value="Genomic_DNA"/>
</dbReference>
<comment type="caution">
    <text evidence="1">The sequence shown here is derived from an EMBL/GenBank/DDBJ whole genome shotgun (WGS) entry which is preliminary data.</text>
</comment>